<evidence type="ECO:0000256" key="6">
    <source>
        <dbReference type="ARBA" id="ARBA00023136"/>
    </source>
</evidence>
<comment type="similarity">
    <text evidence="2">Belongs to the XK family.</text>
</comment>
<evidence type="ECO:0000256" key="4">
    <source>
        <dbReference type="ARBA" id="ARBA00022692"/>
    </source>
</evidence>
<dbReference type="InterPro" id="IPR018629">
    <property type="entry name" value="XK-rel"/>
</dbReference>
<evidence type="ECO:0000256" key="7">
    <source>
        <dbReference type="SAM" id="SignalP"/>
    </source>
</evidence>
<dbReference type="EMBL" id="CAJNDS010000258">
    <property type="protein sequence ID" value="CAE7034793.1"/>
    <property type="molecule type" value="Genomic_DNA"/>
</dbReference>
<keyword evidence="6" id="KW-0472">Membrane</keyword>
<sequence length="393" mass="43340">MFSLRQQAVFAALLSLALNVADWGTDIWVTLQYICAVDGAVTVVCPEVAEAMVYSLNISNRSEDQNMTWMTTVRPTEEGFPAGTCVPHPWWFAISLTILILSTCCACLGHQEVFEEYDGTTGEHVFTLCCPSFADICEAMYEEDGKLQALLSRIKNKDLLTKWAESLPQMLLQGYVVFVVGQYGQVAIASLAISLGDLALASIQGLPKLIPSNTVQKWKTQSMCGKIIGFLWLSTDLASRALAYAMVWSEVPRVVGLPIAISLCCCGTCCAVGRSERGKETLSMRTSGEWRKLLTWLVVHFVPAYALLEEEDSCGDSCLLMFRWMEVAGYAAIAWYFARGPCGESVVWETELLCSMLGANLFFLTVLRCCRFATGDDVERYVASNDSRDAPDA</sequence>
<keyword evidence="9" id="KW-1185">Reference proteome</keyword>
<organism evidence="8 9">
    <name type="scientific">Symbiodinium natans</name>
    <dbReference type="NCBI Taxonomy" id="878477"/>
    <lineage>
        <taxon>Eukaryota</taxon>
        <taxon>Sar</taxon>
        <taxon>Alveolata</taxon>
        <taxon>Dinophyceae</taxon>
        <taxon>Suessiales</taxon>
        <taxon>Symbiodiniaceae</taxon>
        <taxon>Symbiodinium</taxon>
    </lineage>
</organism>
<evidence type="ECO:0008006" key="10">
    <source>
        <dbReference type="Google" id="ProtNLM"/>
    </source>
</evidence>
<evidence type="ECO:0000256" key="1">
    <source>
        <dbReference type="ARBA" id="ARBA00004651"/>
    </source>
</evidence>
<keyword evidence="3" id="KW-1003">Cell membrane</keyword>
<dbReference type="PANTHER" id="PTHR16024:SF6">
    <property type="entry name" value="XK-RELATED PROTEIN"/>
    <property type="match status" value="1"/>
</dbReference>
<dbReference type="Proteomes" id="UP000604046">
    <property type="component" value="Unassembled WGS sequence"/>
</dbReference>
<evidence type="ECO:0000256" key="2">
    <source>
        <dbReference type="ARBA" id="ARBA00008789"/>
    </source>
</evidence>
<gene>
    <name evidence="8" type="ORF">SNAT2548_LOCUS4180</name>
</gene>
<keyword evidence="4" id="KW-0812">Transmembrane</keyword>
<keyword evidence="7" id="KW-0732">Signal</keyword>
<dbReference type="PANTHER" id="PTHR16024">
    <property type="entry name" value="XK-RELATED PROTEIN"/>
    <property type="match status" value="1"/>
</dbReference>
<dbReference type="Pfam" id="PF09815">
    <property type="entry name" value="XK-related"/>
    <property type="match status" value="1"/>
</dbReference>
<feature type="chain" id="PRO_5032739493" description="Solute carrier family 40 protein" evidence="7">
    <location>
        <begin position="24"/>
        <end position="393"/>
    </location>
</feature>
<dbReference type="GO" id="GO:0005886">
    <property type="term" value="C:plasma membrane"/>
    <property type="evidence" value="ECO:0007669"/>
    <property type="project" value="UniProtKB-SubCell"/>
</dbReference>
<feature type="signal peptide" evidence="7">
    <location>
        <begin position="1"/>
        <end position="23"/>
    </location>
</feature>
<comment type="subcellular location">
    <subcellularLocation>
        <location evidence="1">Cell membrane</location>
        <topology evidence="1">Multi-pass membrane protein</topology>
    </subcellularLocation>
</comment>
<proteinExistence type="inferred from homology"/>
<keyword evidence="5" id="KW-1133">Transmembrane helix</keyword>
<comment type="caution">
    <text evidence="8">The sequence shown here is derived from an EMBL/GenBank/DDBJ whole genome shotgun (WGS) entry which is preliminary data.</text>
</comment>
<accession>A0A812IIL4</accession>
<reference evidence="8" key="1">
    <citation type="submission" date="2021-02" db="EMBL/GenBank/DDBJ databases">
        <authorList>
            <person name="Dougan E. K."/>
            <person name="Rhodes N."/>
            <person name="Thang M."/>
            <person name="Chan C."/>
        </authorList>
    </citation>
    <scope>NUCLEOTIDE SEQUENCE</scope>
</reference>
<evidence type="ECO:0000313" key="8">
    <source>
        <dbReference type="EMBL" id="CAE7034793.1"/>
    </source>
</evidence>
<dbReference type="AlphaFoldDB" id="A0A812IIL4"/>
<name>A0A812IIL4_9DINO</name>
<evidence type="ECO:0000256" key="3">
    <source>
        <dbReference type="ARBA" id="ARBA00022475"/>
    </source>
</evidence>
<evidence type="ECO:0000256" key="5">
    <source>
        <dbReference type="ARBA" id="ARBA00022989"/>
    </source>
</evidence>
<protein>
    <recommendedName>
        <fullName evidence="10">Solute carrier family 40 protein</fullName>
    </recommendedName>
</protein>
<evidence type="ECO:0000313" key="9">
    <source>
        <dbReference type="Proteomes" id="UP000604046"/>
    </source>
</evidence>
<dbReference type="InterPro" id="IPR050895">
    <property type="entry name" value="XK-related_scramblase"/>
</dbReference>